<keyword evidence="3" id="KW-1185">Reference proteome</keyword>
<dbReference type="Pfam" id="PF06259">
    <property type="entry name" value="Abhydrolase_8"/>
    <property type="match status" value="1"/>
</dbReference>
<evidence type="ECO:0000259" key="1">
    <source>
        <dbReference type="Pfam" id="PF06259"/>
    </source>
</evidence>
<dbReference type="RefSeq" id="WP_143342676.1">
    <property type="nucleotide sequence ID" value="NZ_JAGIOO010000001.1"/>
</dbReference>
<sequence>MLGVNADGNGRAIVAMGNPDTAANVATLVPGTGSSLAEGGAYWTVPTG</sequence>
<accession>A0ABS5AJ27</accession>
<evidence type="ECO:0000313" key="3">
    <source>
        <dbReference type="Proteomes" id="UP001519363"/>
    </source>
</evidence>
<organism evidence="2 3">
    <name type="scientific">Crossiella equi</name>
    <dbReference type="NCBI Taxonomy" id="130796"/>
    <lineage>
        <taxon>Bacteria</taxon>
        <taxon>Bacillati</taxon>
        <taxon>Actinomycetota</taxon>
        <taxon>Actinomycetes</taxon>
        <taxon>Pseudonocardiales</taxon>
        <taxon>Pseudonocardiaceae</taxon>
        <taxon>Crossiella</taxon>
    </lineage>
</organism>
<protein>
    <recommendedName>
        <fullName evidence="1">DUF1023 domain-containing protein</fullName>
    </recommendedName>
</protein>
<gene>
    <name evidence="2" type="ORF">JOF53_005448</name>
</gene>
<proteinExistence type="predicted"/>
<reference evidence="2 3" key="1">
    <citation type="submission" date="2021-03" db="EMBL/GenBank/DDBJ databases">
        <title>Sequencing the genomes of 1000 actinobacteria strains.</title>
        <authorList>
            <person name="Klenk H.-P."/>
        </authorList>
    </citation>
    <scope>NUCLEOTIDE SEQUENCE [LARGE SCALE GENOMIC DNA]</scope>
    <source>
        <strain evidence="2 3">DSM 44580</strain>
    </source>
</reference>
<name>A0ABS5AJ27_9PSEU</name>
<dbReference type="InterPro" id="IPR010427">
    <property type="entry name" value="DUF1023"/>
</dbReference>
<dbReference type="Proteomes" id="UP001519363">
    <property type="component" value="Unassembled WGS sequence"/>
</dbReference>
<feature type="domain" description="DUF1023" evidence="1">
    <location>
        <begin position="8"/>
        <end position="37"/>
    </location>
</feature>
<evidence type="ECO:0000313" key="2">
    <source>
        <dbReference type="EMBL" id="MBP2476576.1"/>
    </source>
</evidence>
<comment type="caution">
    <text evidence="2">The sequence shown here is derived from an EMBL/GenBank/DDBJ whole genome shotgun (WGS) entry which is preliminary data.</text>
</comment>
<dbReference type="EMBL" id="JAGIOO010000001">
    <property type="protein sequence ID" value="MBP2476576.1"/>
    <property type="molecule type" value="Genomic_DNA"/>
</dbReference>